<dbReference type="EMBL" id="LRBV02000005">
    <property type="status" value="NOT_ANNOTATED_CDS"/>
    <property type="molecule type" value="Genomic_DNA"/>
</dbReference>
<reference evidence="1 2" key="1">
    <citation type="journal article" date="2016" name="G3 (Bethesda)">
        <title>First Draft Assembly and Annotation of the Genome of a California Endemic Oak Quercus lobata Nee (Fagaceae).</title>
        <authorList>
            <person name="Sork V.L."/>
            <person name="Fitz-Gibbon S.T."/>
            <person name="Puiu D."/>
            <person name="Crepeau M."/>
            <person name="Gugger P.F."/>
            <person name="Sherman R."/>
            <person name="Stevens K."/>
            <person name="Langley C.H."/>
            <person name="Pellegrini M."/>
            <person name="Salzberg S.L."/>
        </authorList>
    </citation>
    <scope>NUCLEOTIDE SEQUENCE [LARGE SCALE GENOMIC DNA]</scope>
    <source>
        <strain evidence="1 2">cv. SW786</strain>
    </source>
</reference>
<dbReference type="SUPFAM" id="SSF48403">
    <property type="entry name" value="Ankyrin repeat"/>
    <property type="match status" value="1"/>
</dbReference>
<dbReference type="Gramene" id="QL05p071163:mrna">
    <property type="protein sequence ID" value="QL05p071163:mrna"/>
    <property type="gene ID" value="QL05p071163"/>
</dbReference>
<protein>
    <recommendedName>
        <fullName evidence="3">Ankyrin repeat-containing protein</fullName>
    </recommendedName>
</protein>
<dbReference type="InterPro" id="IPR036770">
    <property type="entry name" value="Ankyrin_rpt-contain_sf"/>
</dbReference>
<evidence type="ECO:0000313" key="1">
    <source>
        <dbReference type="EnsemblPlants" id="QL05p071163:mrna"/>
    </source>
</evidence>
<dbReference type="AlphaFoldDB" id="A0A7N2LRE7"/>
<dbReference type="Proteomes" id="UP000594261">
    <property type="component" value="Chromosome 5"/>
</dbReference>
<dbReference type="PANTHER" id="PTHR24121">
    <property type="entry name" value="NO MECHANORECEPTOR POTENTIAL C, ISOFORM D-RELATED"/>
    <property type="match status" value="1"/>
</dbReference>
<evidence type="ECO:0000313" key="2">
    <source>
        <dbReference type="Proteomes" id="UP000594261"/>
    </source>
</evidence>
<proteinExistence type="predicted"/>
<reference evidence="1" key="2">
    <citation type="submission" date="2021-01" db="UniProtKB">
        <authorList>
            <consortium name="EnsemblPlants"/>
        </authorList>
    </citation>
    <scope>IDENTIFICATION</scope>
</reference>
<dbReference type="Gene3D" id="1.25.40.20">
    <property type="entry name" value="Ankyrin repeat-containing domain"/>
    <property type="match status" value="1"/>
</dbReference>
<dbReference type="InParanoid" id="A0A7N2LRE7"/>
<keyword evidence="2" id="KW-1185">Reference proteome</keyword>
<dbReference type="PANTHER" id="PTHR24121:SF20">
    <property type="entry name" value="TONSOKU-LIKE PROTEIN"/>
    <property type="match status" value="1"/>
</dbReference>
<dbReference type="EnsemblPlants" id="QL05p071163:mrna">
    <property type="protein sequence ID" value="QL05p071163:mrna"/>
    <property type="gene ID" value="QL05p071163"/>
</dbReference>
<sequence length="134" mass="15394">MTALQLFFDVLHAATFANIPDLVLGLLEDLPDRHFDKLNRQNHVGNTIFHEAAISNRSLEPAKKMLQKAPGLLCMRNHLREMALFRTAHYGKRKVFNFLAGKISGYDEENQKLFLRRTDKTTILHMAILAHHFG</sequence>
<evidence type="ECO:0008006" key="3">
    <source>
        <dbReference type="Google" id="ProtNLM"/>
    </source>
</evidence>
<organism evidence="1 2">
    <name type="scientific">Quercus lobata</name>
    <name type="common">Valley oak</name>
    <dbReference type="NCBI Taxonomy" id="97700"/>
    <lineage>
        <taxon>Eukaryota</taxon>
        <taxon>Viridiplantae</taxon>
        <taxon>Streptophyta</taxon>
        <taxon>Embryophyta</taxon>
        <taxon>Tracheophyta</taxon>
        <taxon>Spermatophyta</taxon>
        <taxon>Magnoliopsida</taxon>
        <taxon>eudicotyledons</taxon>
        <taxon>Gunneridae</taxon>
        <taxon>Pentapetalae</taxon>
        <taxon>rosids</taxon>
        <taxon>fabids</taxon>
        <taxon>Fagales</taxon>
        <taxon>Fagaceae</taxon>
        <taxon>Quercus</taxon>
    </lineage>
</organism>
<accession>A0A7N2LRE7</accession>
<name>A0A7N2LRE7_QUELO</name>